<dbReference type="EMBL" id="JALLPJ020000911">
    <property type="protein sequence ID" value="KAL3779969.1"/>
    <property type="molecule type" value="Genomic_DNA"/>
</dbReference>
<evidence type="ECO:0000313" key="3">
    <source>
        <dbReference type="Proteomes" id="UP001530400"/>
    </source>
</evidence>
<dbReference type="InterPro" id="IPR013766">
    <property type="entry name" value="Thioredoxin_domain"/>
</dbReference>
<dbReference type="Proteomes" id="UP001530400">
    <property type="component" value="Unassembled WGS sequence"/>
</dbReference>
<keyword evidence="3" id="KW-1185">Reference proteome</keyword>
<reference evidence="2 3" key="1">
    <citation type="submission" date="2024-10" db="EMBL/GenBank/DDBJ databases">
        <title>Updated reference genomes for cyclostephanoid diatoms.</title>
        <authorList>
            <person name="Roberts W.R."/>
            <person name="Alverson A.J."/>
        </authorList>
    </citation>
    <scope>NUCLEOTIDE SEQUENCE [LARGE SCALE GENOMIC DNA]</scope>
    <source>
        <strain evidence="2 3">AJA010-31</strain>
    </source>
</reference>
<evidence type="ECO:0000313" key="2">
    <source>
        <dbReference type="EMBL" id="KAL3779969.1"/>
    </source>
</evidence>
<feature type="domain" description="Thioredoxin" evidence="1">
    <location>
        <begin position="1"/>
        <end position="148"/>
    </location>
</feature>
<gene>
    <name evidence="2" type="ORF">ACHAWO_008887</name>
</gene>
<dbReference type="SUPFAM" id="SSF52833">
    <property type="entry name" value="Thioredoxin-like"/>
    <property type="match status" value="1"/>
</dbReference>
<proteinExistence type="predicted"/>
<name>A0ABD3NX19_9STRA</name>
<organism evidence="2 3">
    <name type="scientific">Cyclotella atomus</name>
    <dbReference type="NCBI Taxonomy" id="382360"/>
    <lineage>
        <taxon>Eukaryota</taxon>
        <taxon>Sar</taxon>
        <taxon>Stramenopiles</taxon>
        <taxon>Ochrophyta</taxon>
        <taxon>Bacillariophyta</taxon>
        <taxon>Coscinodiscophyceae</taxon>
        <taxon>Thalassiosirophycidae</taxon>
        <taxon>Stephanodiscales</taxon>
        <taxon>Stephanodiscaceae</taxon>
        <taxon>Cyclotella</taxon>
    </lineage>
</organism>
<sequence>MSSITSLPNYPLTNLATAEFTETTRAFKGTPTVIDFWTTKCTRCPAALDELDAMASSPTYKNVKFASICCDLCDGAREILEQTDEPRWSHVDHYFMGFEYKELAKKVLGFKSVPFIVVLNEEGEIVQMGGKKQIDFDNIPGMIKESSPRGVEETNFGDRSFVLDMDF</sequence>
<comment type="caution">
    <text evidence="2">The sequence shown here is derived from an EMBL/GenBank/DDBJ whole genome shotgun (WGS) entry which is preliminary data.</text>
</comment>
<dbReference type="PROSITE" id="PS51352">
    <property type="entry name" value="THIOREDOXIN_2"/>
    <property type="match status" value="1"/>
</dbReference>
<dbReference type="Gene3D" id="3.40.30.10">
    <property type="entry name" value="Glutaredoxin"/>
    <property type="match status" value="1"/>
</dbReference>
<accession>A0ABD3NX19</accession>
<dbReference type="AlphaFoldDB" id="A0ABD3NX19"/>
<dbReference type="InterPro" id="IPR036249">
    <property type="entry name" value="Thioredoxin-like_sf"/>
</dbReference>
<protein>
    <recommendedName>
        <fullName evidence="1">Thioredoxin domain-containing protein</fullName>
    </recommendedName>
</protein>
<evidence type="ECO:0000259" key="1">
    <source>
        <dbReference type="PROSITE" id="PS51352"/>
    </source>
</evidence>